<accession>W2SG05</accession>
<keyword evidence="3" id="KW-1185">Reference proteome</keyword>
<dbReference type="EMBL" id="KI669258">
    <property type="protein sequence ID" value="ETN68468.1"/>
    <property type="molecule type" value="Genomic_DNA"/>
</dbReference>
<feature type="compositionally biased region" description="Basic and acidic residues" evidence="1">
    <location>
        <begin position="65"/>
        <end position="75"/>
    </location>
</feature>
<sequence length="75" mass="8509">MLLGHSKDIHCLCLHPQPSGWIWLDGDEKRADVDKPHFRNDDSVKGYAKLRREPEAPPPTSEGFAHFKGEFGKPN</sequence>
<protein>
    <submittedName>
        <fullName evidence="2">Uncharacterized protein</fullName>
    </submittedName>
</protein>
<organism evidence="2 3">
    <name type="scientific">Necator americanus</name>
    <name type="common">Human hookworm</name>
    <dbReference type="NCBI Taxonomy" id="51031"/>
    <lineage>
        <taxon>Eukaryota</taxon>
        <taxon>Metazoa</taxon>
        <taxon>Ecdysozoa</taxon>
        <taxon>Nematoda</taxon>
        <taxon>Chromadorea</taxon>
        <taxon>Rhabditida</taxon>
        <taxon>Rhabditina</taxon>
        <taxon>Rhabditomorpha</taxon>
        <taxon>Strongyloidea</taxon>
        <taxon>Ancylostomatidae</taxon>
        <taxon>Bunostominae</taxon>
        <taxon>Necator</taxon>
    </lineage>
</organism>
<reference evidence="3" key="1">
    <citation type="journal article" date="2014" name="Nat. Genet.">
        <title>Genome of the human hookworm Necator americanus.</title>
        <authorList>
            <person name="Tang Y.T."/>
            <person name="Gao X."/>
            <person name="Rosa B.A."/>
            <person name="Abubucker S."/>
            <person name="Hallsworth-Pepin K."/>
            <person name="Martin J."/>
            <person name="Tyagi R."/>
            <person name="Heizer E."/>
            <person name="Zhang X."/>
            <person name="Bhonagiri-Palsikar V."/>
            <person name="Minx P."/>
            <person name="Warren W.C."/>
            <person name="Wang Q."/>
            <person name="Zhan B."/>
            <person name="Hotez P.J."/>
            <person name="Sternberg P.W."/>
            <person name="Dougall A."/>
            <person name="Gaze S.T."/>
            <person name="Mulvenna J."/>
            <person name="Sotillo J."/>
            <person name="Ranganathan S."/>
            <person name="Rabelo E.M."/>
            <person name="Wilson R.K."/>
            <person name="Felgner P.L."/>
            <person name="Bethony J."/>
            <person name="Hawdon J.M."/>
            <person name="Gasser R.B."/>
            <person name="Loukas A."/>
            <person name="Mitreva M."/>
        </authorList>
    </citation>
    <scope>NUCLEOTIDE SEQUENCE [LARGE SCALE GENOMIC DNA]</scope>
</reference>
<feature type="region of interest" description="Disordered" evidence="1">
    <location>
        <begin position="52"/>
        <end position="75"/>
    </location>
</feature>
<dbReference type="KEGG" id="nai:NECAME_15801"/>
<gene>
    <name evidence="2" type="ORF">NECAME_15801</name>
</gene>
<evidence type="ECO:0000256" key="1">
    <source>
        <dbReference type="SAM" id="MobiDB-lite"/>
    </source>
</evidence>
<dbReference type="AlphaFoldDB" id="W2SG05"/>
<evidence type="ECO:0000313" key="2">
    <source>
        <dbReference type="EMBL" id="ETN68468.1"/>
    </source>
</evidence>
<proteinExistence type="predicted"/>
<dbReference type="Proteomes" id="UP000053676">
    <property type="component" value="Unassembled WGS sequence"/>
</dbReference>
<name>W2SG05_NECAM</name>
<evidence type="ECO:0000313" key="3">
    <source>
        <dbReference type="Proteomes" id="UP000053676"/>
    </source>
</evidence>